<proteinExistence type="predicted"/>
<comment type="caution">
    <text evidence="1">The sequence shown here is derived from an EMBL/GenBank/DDBJ whole genome shotgun (WGS) entry which is preliminary data.</text>
</comment>
<dbReference type="Proteomes" id="UP001519460">
    <property type="component" value="Unassembled WGS sequence"/>
</dbReference>
<reference evidence="1 2" key="1">
    <citation type="journal article" date="2023" name="Sci. Data">
        <title>Genome assembly of the Korean intertidal mud-creeper Batillaria attramentaria.</title>
        <authorList>
            <person name="Patra A.K."/>
            <person name="Ho P.T."/>
            <person name="Jun S."/>
            <person name="Lee S.J."/>
            <person name="Kim Y."/>
            <person name="Won Y.J."/>
        </authorList>
    </citation>
    <scope>NUCLEOTIDE SEQUENCE [LARGE SCALE GENOMIC DNA]</scope>
    <source>
        <strain evidence="1">Wonlab-2016</strain>
    </source>
</reference>
<gene>
    <name evidence="1" type="ORF">BaRGS_00037236</name>
</gene>
<keyword evidence="2" id="KW-1185">Reference proteome</keyword>
<sequence length="60" mass="6211">GVKGLVYSVEAAVTCCGSAAETSAGHNFYARTHGELQYGAPLHVSPDISCEITPATELTE</sequence>
<evidence type="ECO:0000313" key="1">
    <source>
        <dbReference type="EMBL" id="KAK7466669.1"/>
    </source>
</evidence>
<protein>
    <submittedName>
        <fullName evidence="1">Uncharacterized protein</fullName>
    </submittedName>
</protein>
<evidence type="ECO:0000313" key="2">
    <source>
        <dbReference type="Proteomes" id="UP001519460"/>
    </source>
</evidence>
<dbReference type="EMBL" id="JACVVK020000551">
    <property type="protein sequence ID" value="KAK7466669.1"/>
    <property type="molecule type" value="Genomic_DNA"/>
</dbReference>
<dbReference type="AlphaFoldDB" id="A0ABD0J9C3"/>
<accession>A0ABD0J9C3</accession>
<name>A0ABD0J9C3_9CAEN</name>
<feature type="non-terminal residue" evidence="1">
    <location>
        <position position="1"/>
    </location>
</feature>
<organism evidence="1 2">
    <name type="scientific">Batillaria attramentaria</name>
    <dbReference type="NCBI Taxonomy" id="370345"/>
    <lineage>
        <taxon>Eukaryota</taxon>
        <taxon>Metazoa</taxon>
        <taxon>Spiralia</taxon>
        <taxon>Lophotrochozoa</taxon>
        <taxon>Mollusca</taxon>
        <taxon>Gastropoda</taxon>
        <taxon>Caenogastropoda</taxon>
        <taxon>Sorbeoconcha</taxon>
        <taxon>Cerithioidea</taxon>
        <taxon>Batillariidae</taxon>
        <taxon>Batillaria</taxon>
    </lineage>
</organism>